<feature type="compositionally biased region" description="Basic and acidic residues" evidence="1">
    <location>
        <begin position="898"/>
        <end position="923"/>
    </location>
</feature>
<feature type="domain" description="Tyrosine specific protein phosphatases" evidence="3">
    <location>
        <begin position="555"/>
        <end position="613"/>
    </location>
</feature>
<dbReference type="EMBL" id="CZPT02000654">
    <property type="protein sequence ID" value="SCU66979.1"/>
    <property type="molecule type" value="Genomic_DNA"/>
</dbReference>
<feature type="region of interest" description="Disordered" evidence="1">
    <location>
        <begin position="843"/>
        <end position="925"/>
    </location>
</feature>
<dbReference type="Pfam" id="PF00782">
    <property type="entry name" value="DSPc"/>
    <property type="match status" value="1"/>
</dbReference>
<dbReference type="Gene3D" id="3.90.190.10">
    <property type="entry name" value="Protein tyrosine phosphatase superfamily"/>
    <property type="match status" value="1"/>
</dbReference>
<dbReference type="CDD" id="cd14498">
    <property type="entry name" value="DSP"/>
    <property type="match status" value="1"/>
</dbReference>
<dbReference type="InterPro" id="IPR000340">
    <property type="entry name" value="Dual-sp_phosphatase_cat-dom"/>
</dbReference>
<dbReference type="GeneID" id="92374330"/>
<dbReference type="Proteomes" id="UP000195570">
    <property type="component" value="Unassembled WGS sequence"/>
</dbReference>
<name>A0A1G4I5D4_TRYEQ</name>
<dbReference type="RefSeq" id="XP_067078349.1">
    <property type="nucleotide sequence ID" value="XM_067222248.1"/>
</dbReference>
<evidence type="ECO:0000259" key="2">
    <source>
        <dbReference type="PROSITE" id="PS50054"/>
    </source>
</evidence>
<dbReference type="FunFam" id="3.90.190.10:FF:000130">
    <property type="entry name" value="Dual specificity protein phosphatase, putative"/>
    <property type="match status" value="1"/>
</dbReference>
<evidence type="ECO:0000313" key="4">
    <source>
        <dbReference type="EMBL" id="SCU66979.1"/>
    </source>
</evidence>
<dbReference type="PROSITE" id="PS50054">
    <property type="entry name" value="TYR_PHOSPHATASE_DUAL"/>
    <property type="match status" value="1"/>
</dbReference>
<dbReference type="PROSITE" id="PS50056">
    <property type="entry name" value="TYR_PHOSPHATASE_2"/>
    <property type="match status" value="1"/>
</dbReference>
<dbReference type="InterPro" id="IPR029021">
    <property type="entry name" value="Prot-tyrosine_phosphatase-like"/>
</dbReference>
<dbReference type="VEuPathDB" id="TriTrypDB:TEOVI_000039000"/>
<reference evidence="4" key="1">
    <citation type="submission" date="2016-09" db="EMBL/GenBank/DDBJ databases">
        <authorList>
            <person name="Hebert L."/>
            <person name="Moumen B."/>
        </authorList>
    </citation>
    <scope>NUCLEOTIDE SEQUENCE [LARGE SCALE GENOMIC DNA]</scope>
    <source>
        <strain evidence="4">OVI</strain>
    </source>
</reference>
<proteinExistence type="predicted"/>
<sequence>MGAALCTDVVPFTLDDIILIPQKVSKSHLAHDVSPVAVDHFSKFQNNLKAFTFRHRDSSASVNGAAARFDPSHVSALPMDLSQAKIELDDTRVYVLVQVQRQPASPRNAPTGKATLGSPNMFTPRTLEYPLKDCDMNWRWNDVSPSWASVLSDVFTPRGLATPFSTNIGKPPASLSHAGARLFSRGAGCGTECGDGYNYYYSIYILNGVRAHPSLAAVAAVHAGRLEQALINSKETLQCLFFNCNPSRGEKEAAACGREDSLCASIGDVVGSRRPSRRTSFMGEEYQRNAILRSLLSLRKPAPTASVLGTTPTGGRSQENSSRGKSKRQEGAVLYSFEQYQQQKLKGDPLPLPTTKLSNCLIPPITGARPDVENSARKLPPLETIRSKQSVTDAGGAVKESPLPFTARFPNRTANSQVGSERGPSSAASPCLTPKSSSFMSPRFPVISALRLDGALRQQAGDGGLNDSQINPEHDEIRITEEKLQKLKALSPEATEILPWLFVGGEEAARDRSQLLAKGITSVVNTVAFSIENAHEDIFSYLRLNVSDSPDEPIFSLFPVVNQYIEEARLNGGKTFVHCHQGVSRSCSFVIAYVMWYEGLCYEKAYDYVRARRTVCSPNPGFYVSLLLWQDQLARPVLDKAYAYVPYPDYLFPFSYRLALVFRRQKEQQNGSEEGVHIMNQSVRVLDDKCDEFAMDPRLCYGFLLSGCPTPGGSQEPCTVSHFFVGPECAPAIGQQAKEEWEKFVKYSFYHGAVKTTVNNKGECITYTPLPPLQHPVECLLTPAEVVSAVDSNVYKRGETSCGTLRRLTITLVHDSCWDSLLSRSDMVELFTKYVAEVKQQKQAMSGHKRLREKEQQRDLGKLDVGKSKSAPTPREPTGRSFAASSARVGSHRSLQPRRNEPIEHTVESYQEEKNEGVAEREAGGTTPVSHEMEIFAYPFTGTPVRDIIDATDMEAERAYVIILPRSSSGFEQDGRSSPSHRVFIWIGSRCGIEADEAMDAYRASLKSGNDVRLATGAVLKNPVEEVVYDGEEPDELLLALD</sequence>
<feature type="compositionally biased region" description="Polar residues" evidence="1">
    <location>
        <begin position="307"/>
        <end position="323"/>
    </location>
</feature>
<dbReference type="PANTHER" id="PTHR46381">
    <property type="entry name" value="MKPA PROTEIN"/>
    <property type="match status" value="1"/>
</dbReference>
<dbReference type="SMART" id="SM00195">
    <property type="entry name" value="DSPc"/>
    <property type="match status" value="1"/>
</dbReference>
<accession>A0A1G4I5D4</accession>
<comment type="caution">
    <text evidence="4">The sequence shown here is derived from an EMBL/GenBank/DDBJ whole genome shotgun (WGS) entry which is preliminary data.</text>
</comment>
<dbReference type="InterPro" id="IPR000387">
    <property type="entry name" value="Tyr_Pase_dom"/>
</dbReference>
<feature type="domain" description="Tyrosine-protein phosphatase" evidence="2">
    <location>
        <begin position="493"/>
        <end position="635"/>
    </location>
</feature>
<feature type="region of interest" description="Disordered" evidence="1">
    <location>
        <begin position="303"/>
        <end position="329"/>
    </location>
</feature>
<dbReference type="SUPFAM" id="SSF52799">
    <property type="entry name" value="(Phosphotyrosine protein) phosphatases II"/>
    <property type="match status" value="1"/>
</dbReference>
<dbReference type="InterPro" id="IPR020422">
    <property type="entry name" value="TYR_PHOSPHATASE_DUAL_dom"/>
</dbReference>
<evidence type="ECO:0000256" key="1">
    <source>
        <dbReference type="SAM" id="MobiDB-lite"/>
    </source>
</evidence>
<organism evidence="4 5">
    <name type="scientific">Trypanosoma equiperdum</name>
    <dbReference type="NCBI Taxonomy" id="5694"/>
    <lineage>
        <taxon>Eukaryota</taxon>
        <taxon>Discoba</taxon>
        <taxon>Euglenozoa</taxon>
        <taxon>Kinetoplastea</taxon>
        <taxon>Metakinetoplastina</taxon>
        <taxon>Trypanosomatida</taxon>
        <taxon>Trypanosomatidae</taxon>
        <taxon>Trypanosoma</taxon>
    </lineage>
</organism>
<dbReference type="AlphaFoldDB" id="A0A1G4I5D4"/>
<protein>
    <submittedName>
        <fullName evidence="4">Kinetoplastid-specific dual specificity phosphatase, putative</fullName>
    </submittedName>
</protein>
<evidence type="ECO:0000259" key="3">
    <source>
        <dbReference type="PROSITE" id="PS50056"/>
    </source>
</evidence>
<feature type="region of interest" description="Disordered" evidence="1">
    <location>
        <begin position="390"/>
        <end position="436"/>
    </location>
</feature>
<gene>
    <name evidence="4" type="ORF">TEOVI_000039000</name>
</gene>
<keyword evidence="5" id="KW-1185">Reference proteome</keyword>
<evidence type="ECO:0000313" key="5">
    <source>
        <dbReference type="Proteomes" id="UP000195570"/>
    </source>
</evidence>
<feature type="compositionally biased region" description="Basic and acidic residues" evidence="1">
    <location>
        <begin position="852"/>
        <end position="867"/>
    </location>
</feature>
<dbReference type="PANTHER" id="PTHR46381:SF2">
    <property type="entry name" value="MAP KINASE PHOSPHATASE"/>
    <property type="match status" value="1"/>
</dbReference>